<evidence type="ECO:0000256" key="4">
    <source>
        <dbReference type="PROSITE-ProRule" id="PRU00089"/>
    </source>
</evidence>
<dbReference type="PROSITE" id="PS50039">
    <property type="entry name" value="FORK_HEAD_3"/>
    <property type="match status" value="1"/>
</dbReference>
<evidence type="ECO:0000313" key="8">
    <source>
        <dbReference type="Proteomes" id="UP000799766"/>
    </source>
</evidence>
<dbReference type="GO" id="GO:0000978">
    <property type="term" value="F:RNA polymerase II cis-regulatory region sequence-specific DNA binding"/>
    <property type="evidence" value="ECO:0007669"/>
    <property type="project" value="UniProtKB-ARBA"/>
</dbReference>
<dbReference type="InterPro" id="IPR001766">
    <property type="entry name" value="Fork_head_dom"/>
</dbReference>
<gene>
    <name evidence="7" type="ORF">BDY21DRAFT_345181</name>
</gene>
<evidence type="ECO:0000256" key="5">
    <source>
        <dbReference type="SAM" id="MobiDB-lite"/>
    </source>
</evidence>
<feature type="region of interest" description="Disordered" evidence="5">
    <location>
        <begin position="356"/>
        <end position="423"/>
    </location>
</feature>
<feature type="region of interest" description="Disordered" evidence="5">
    <location>
        <begin position="151"/>
        <end position="185"/>
    </location>
</feature>
<keyword evidence="3 4" id="KW-0539">Nucleus</keyword>
<dbReference type="GO" id="GO:0005634">
    <property type="term" value="C:nucleus"/>
    <property type="evidence" value="ECO:0007669"/>
    <property type="project" value="UniProtKB-SubCell"/>
</dbReference>
<dbReference type="Proteomes" id="UP000799766">
    <property type="component" value="Unassembled WGS sequence"/>
</dbReference>
<dbReference type="InterPro" id="IPR036390">
    <property type="entry name" value="WH_DNA-bd_sf"/>
</dbReference>
<dbReference type="InterPro" id="IPR018122">
    <property type="entry name" value="TF_fork_head_CS_1"/>
</dbReference>
<evidence type="ECO:0000259" key="6">
    <source>
        <dbReference type="PROSITE" id="PS50039"/>
    </source>
</evidence>
<dbReference type="Gene3D" id="1.10.10.10">
    <property type="entry name" value="Winged helix-like DNA-binding domain superfamily/Winged helix DNA-binding domain"/>
    <property type="match status" value="1"/>
</dbReference>
<protein>
    <submittedName>
        <fullName evidence="7">Fork head domain-containing protein</fullName>
    </submittedName>
</protein>
<dbReference type="InterPro" id="IPR050211">
    <property type="entry name" value="FOX_domain-containing"/>
</dbReference>
<dbReference type="InterPro" id="IPR030456">
    <property type="entry name" value="TF_fork_head_CS_2"/>
</dbReference>
<feature type="compositionally biased region" description="Pro residues" evidence="5">
    <location>
        <begin position="381"/>
        <end position="394"/>
    </location>
</feature>
<keyword evidence="8" id="KW-1185">Reference proteome</keyword>
<comment type="subcellular location">
    <subcellularLocation>
        <location evidence="1 4">Nucleus</location>
    </subcellularLocation>
</comment>
<accession>A0A6A6P147</accession>
<keyword evidence="2 4" id="KW-0238">DNA-binding</keyword>
<dbReference type="PANTHER" id="PTHR11829">
    <property type="entry name" value="FORKHEAD BOX PROTEIN"/>
    <property type="match status" value="1"/>
</dbReference>
<feature type="region of interest" description="Disordered" evidence="5">
    <location>
        <begin position="462"/>
        <end position="535"/>
    </location>
</feature>
<dbReference type="InterPro" id="IPR036388">
    <property type="entry name" value="WH-like_DNA-bd_sf"/>
</dbReference>
<evidence type="ECO:0000256" key="2">
    <source>
        <dbReference type="ARBA" id="ARBA00023125"/>
    </source>
</evidence>
<dbReference type="PRINTS" id="PR00053">
    <property type="entry name" value="FORKHEAD"/>
</dbReference>
<evidence type="ECO:0000256" key="3">
    <source>
        <dbReference type="ARBA" id="ARBA00023242"/>
    </source>
</evidence>
<dbReference type="PANTHER" id="PTHR11829:SF343">
    <property type="entry name" value="FORK-HEAD DOMAIN-CONTAINING PROTEIN"/>
    <property type="match status" value="1"/>
</dbReference>
<dbReference type="SMART" id="SM00339">
    <property type="entry name" value="FH"/>
    <property type="match status" value="1"/>
</dbReference>
<proteinExistence type="predicted"/>
<dbReference type="SUPFAM" id="SSF46785">
    <property type="entry name" value="Winged helix' DNA-binding domain"/>
    <property type="match status" value="1"/>
</dbReference>
<dbReference type="AlphaFoldDB" id="A0A6A6P147"/>
<dbReference type="Pfam" id="PF00250">
    <property type="entry name" value="Forkhead"/>
    <property type="match status" value="1"/>
</dbReference>
<dbReference type="OrthoDB" id="5954824at2759"/>
<feature type="compositionally biased region" description="Polar residues" evidence="5">
    <location>
        <begin position="479"/>
        <end position="492"/>
    </location>
</feature>
<sequence>MASARRQQPLQIFQDPPLASHDDELANAEAALLSAFRPLRDATSDPNIVMQPPAPADKGRSPSKGSRHSSSPPPPRALAESKINAINIPPPKQAQFVTDSPAKKPALIAKPSASRNGPSKLDMPPGSTTGGPLADKENHVLYPPSLGVAVKHAHNSHGSKPQTKRALMDSAPLNERPNKKQKVQEEPFVLPEPAEMPPVEDTGDKPPYSYATLIGMAILRAPNRRLTLAQIYKWISDSFKFYRTAEGGWQNSIRHNLSLNKAFIKQDRPKDDPGKGHYWAIDRGMEHQFLKDRPIRRNTNPDGFLHSVPSDLVRPATAPGMGSFQMQPAAAIKAVDSSAFPEETELSSDATIVASDPAVHDGHDSENAMPPPACSRTIRSSPPPADIHSSPPPAMMLTRQSRDGTPPHVPRFPSTSRSGGRKRKFAVFGDSGYYSSIESSATRGNIRGAAILTSEADIDRPSLKRGRAEEEIARIRGSSYDSPTKARPSTKQPLGASALASSSPVRYGGSGPLTPAIVFKRPPKPLPSTSPNTTLKNHRDRIRQLIGSPGASLNVLGEETSWSPAFQLPEDETLSLRNDSGGGTFDDFGTAYDSPLLRGSPEKRSAKRPCLNRASTTGNALADVTGLSRSNPHLTPMGPPTPLFKMSLLKSPSRLSSPTKAPASQPSRSTGLKLESPQDDLFGFALNSDDSEEGLDILQGFQKIGSQNASQDHAAVDSPSKPPTRPKAARSNTTLF</sequence>
<dbReference type="CDD" id="cd00059">
    <property type="entry name" value="FH_FOX"/>
    <property type="match status" value="1"/>
</dbReference>
<name>A0A6A6P147_9PEZI</name>
<feature type="region of interest" description="Disordered" evidence="5">
    <location>
        <begin position="39"/>
        <end position="136"/>
    </location>
</feature>
<feature type="region of interest" description="Disordered" evidence="5">
    <location>
        <begin position="581"/>
        <end position="736"/>
    </location>
</feature>
<feature type="compositionally biased region" description="Basic and acidic residues" evidence="5">
    <location>
        <begin position="462"/>
        <end position="474"/>
    </location>
</feature>
<feature type="compositionally biased region" description="Basic and acidic residues" evidence="5">
    <location>
        <begin position="176"/>
        <end position="185"/>
    </location>
</feature>
<dbReference type="PROSITE" id="PS00657">
    <property type="entry name" value="FORK_HEAD_1"/>
    <property type="match status" value="1"/>
</dbReference>
<feature type="compositionally biased region" description="Low complexity" evidence="5">
    <location>
        <begin position="647"/>
        <end position="658"/>
    </location>
</feature>
<dbReference type="PROSITE" id="PS00658">
    <property type="entry name" value="FORK_HEAD_2"/>
    <property type="match status" value="1"/>
</dbReference>
<feature type="domain" description="Fork-head" evidence="6">
    <location>
        <begin position="205"/>
        <end position="299"/>
    </location>
</feature>
<feature type="DNA-binding region" description="Fork-head" evidence="4">
    <location>
        <begin position="205"/>
        <end position="299"/>
    </location>
</feature>
<organism evidence="7 8">
    <name type="scientific">Lineolata rhizophorae</name>
    <dbReference type="NCBI Taxonomy" id="578093"/>
    <lineage>
        <taxon>Eukaryota</taxon>
        <taxon>Fungi</taxon>
        <taxon>Dikarya</taxon>
        <taxon>Ascomycota</taxon>
        <taxon>Pezizomycotina</taxon>
        <taxon>Dothideomycetes</taxon>
        <taxon>Dothideomycetes incertae sedis</taxon>
        <taxon>Lineolatales</taxon>
        <taxon>Lineolataceae</taxon>
        <taxon>Lineolata</taxon>
    </lineage>
</organism>
<dbReference type="GO" id="GO:0001228">
    <property type="term" value="F:DNA-binding transcription activator activity, RNA polymerase II-specific"/>
    <property type="evidence" value="ECO:0007669"/>
    <property type="project" value="UniProtKB-ARBA"/>
</dbReference>
<dbReference type="FunFam" id="1.10.10.10:FF:000260">
    <property type="entry name" value="Forkhead transcription factor (Sep1)"/>
    <property type="match status" value="1"/>
</dbReference>
<evidence type="ECO:0000313" key="7">
    <source>
        <dbReference type="EMBL" id="KAF2457193.1"/>
    </source>
</evidence>
<dbReference type="EMBL" id="MU001681">
    <property type="protein sequence ID" value="KAF2457193.1"/>
    <property type="molecule type" value="Genomic_DNA"/>
</dbReference>
<reference evidence="7" key="1">
    <citation type="journal article" date="2020" name="Stud. Mycol.">
        <title>101 Dothideomycetes genomes: a test case for predicting lifestyles and emergence of pathogens.</title>
        <authorList>
            <person name="Haridas S."/>
            <person name="Albert R."/>
            <person name="Binder M."/>
            <person name="Bloem J."/>
            <person name="Labutti K."/>
            <person name="Salamov A."/>
            <person name="Andreopoulos B."/>
            <person name="Baker S."/>
            <person name="Barry K."/>
            <person name="Bills G."/>
            <person name="Bluhm B."/>
            <person name="Cannon C."/>
            <person name="Castanera R."/>
            <person name="Culley D."/>
            <person name="Daum C."/>
            <person name="Ezra D."/>
            <person name="Gonzalez J."/>
            <person name="Henrissat B."/>
            <person name="Kuo A."/>
            <person name="Liang C."/>
            <person name="Lipzen A."/>
            <person name="Lutzoni F."/>
            <person name="Magnuson J."/>
            <person name="Mondo S."/>
            <person name="Nolan M."/>
            <person name="Ohm R."/>
            <person name="Pangilinan J."/>
            <person name="Park H.-J."/>
            <person name="Ramirez L."/>
            <person name="Alfaro M."/>
            <person name="Sun H."/>
            <person name="Tritt A."/>
            <person name="Yoshinaga Y."/>
            <person name="Zwiers L.-H."/>
            <person name="Turgeon B."/>
            <person name="Goodwin S."/>
            <person name="Spatafora J."/>
            <person name="Crous P."/>
            <person name="Grigoriev I."/>
        </authorList>
    </citation>
    <scope>NUCLEOTIDE SEQUENCE</scope>
    <source>
        <strain evidence="7">ATCC 16933</strain>
    </source>
</reference>
<evidence type="ECO:0000256" key="1">
    <source>
        <dbReference type="ARBA" id="ARBA00004123"/>
    </source>
</evidence>